<protein>
    <submittedName>
        <fullName evidence="2">Uncharacterized protein</fullName>
    </submittedName>
</protein>
<evidence type="ECO:0000256" key="1">
    <source>
        <dbReference type="SAM" id="MobiDB-lite"/>
    </source>
</evidence>
<feature type="compositionally biased region" description="Basic and acidic residues" evidence="1">
    <location>
        <begin position="35"/>
        <end position="46"/>
    </location>
</feature>
<organism evidence="2">
    <name type="scientific">Fusarium oxysporum f. sp. cepae</name>
    <dbReference type="NCBI Taxonomy" id="396571"/>
    <lineage>
        <taxon>Eukaryota</taxon>
        <taxon>Fungi</taxon>
        <taxon>Dikarya</taxon>
        <taxon>Ascomycota</taxon>
        <taxon>Pezizomycotina</taxon>
        <taxon>Sordariomycetes</taxon>
        <taxon>Hypocreomycetidae</taxon>
        <taxon>Hypocreales</taxon>
        <taxon>Nectriaceae</taxon>
        <taxon>Fusarium</taxon>
        <taxon>Fusarium oxysporum species complex</taxon>
    </lineage>
</organism>
<proteinExistence type="predicted"/>
<sequence>MDQSQTPSSAAKHCEDENMSELGQAGSHCISTSRDPVKSLRPRVIDTVDAISETQPNQGLERP</sequence>
<dbReference type="AlphaFoldDB" id="A0A3L6N3M9"/>
<evidence type="ECO:0000313" key="2">
    <source>
        <dbReference type="EMBL" id="RKK12049.1"/>
    </source>
</evidence>
<comment type="caution">
    <text evidence="2">The sequence shown here is derived from an EMBL/GenBank/DDBJ whole genome shotgun (WGS) entry which is preliminary data.</text>
</comment>
<name>A0A3L6N3M9_FUSOX</name>
<reference evidence="2" key="1">
    <citation type="journal article" date="2018" name="Sci. Rep.">
        <title>Characterisation of pathogen-specific regions and novel effector candidates in Fusarium oxysporum f. sp. cepae.</title>
        <authorList>
            <person name="Armitage A.D."/>
            <person name="Taylor A."/>
            <person name="Sobczyk M.K."/>
            <person name="Baxter L."/>
            <person name="Greenfield B.P."/>
            <person name="Bates H.J."/>
            <person name="Wilson F."/>
            <person name="Jackson A.C."/>
            <person name="Ott S."/>
            <person name="Harrison R.J."/>
            <person name="Clarkson J.P."/>
        </authorList>
    </citation>
    <scope>NUCLEOTIDE SEQUENCE [LARGE SCALE GENOMIC DNA]</scope>
    <source>
        <strain evidence="2">FoC_Fus2</strain>
    </source>
</reference>
<gene>
    <name evidence="2" type="ORF">BFJ65_g13925</name>
</gene>
<dbReference type="Proteomes" id="UP000270866">
    <property type="component" value="Chromosome 11"/>
</dbReference>
<dbReference type="EMBL" id="MRCU01000009">
    <property type="protein sequence ID" value="RKK12049.1"/>
    <property type="molecule type" value="Genomic_DNA"/>
</dbReference>
<accession>A0A3L6N3M9</accession>
<feature type="region of interest" description="Disordered" evidence="1">
    <location>
        <begin position="1"/>
        <end position="63"/>
    </location>
</feature>
<feature type="compositionally biased region" description="Polar residues" evidence="1">
    <location>
        <begin position="52"/>
        <end position="63"/>
    </location>
</feature>